<dbReference type="Gene3D" id="1.25.40.390">
    <property type="match status" value="1"/>
</dbReference>
<dbReference type="AlphaFoldDB" id="A0A4R8DTJ4"/>
<dbReference type="SUPFAM" id="SSF48452">
    <property type="entry name" value="TPR-like"/>
    <property type="match status" value="1"/>
</dbReference>
<evidence type="ECO:0000313" key="1">
    <source>
        <dbReference type="EMBL" id="TDX01226.1"/>
    </source>
</evidence>
<dbReference type="RefSeq" id="WP_133993589.1">
    <property type="nucleotide sequence ID" value="NZ_SODV01000001.1"/>
</dbReference>
<gene>
    <name evidence="1" type="ORF">EDB95_2258</name>
</gene>
<keyword evidence="2" id="KW-1185">Reference proteome</keyword>
<dbReference type="Proteomes" id="UP000294498">
    <property type="component" value="Unassembled WGS sequence"/>
</dbReference>
<dbReference type="PROSITE" id="PS51257">
    <property type="entry name" value="PROKAR_LIPOPROTEIN"/>
    <property type="match status" value="1"/>
</dbReference>
<evidence type="ECO:0000313" key="2">
    <source>
        <dbReference type="Proteomes" id="UP000294498"/>
    </source>
</evidence>
<accession>A0A4R8DTJ4</accession>
<protein>
    <submittedName>
        <fullName evidence="1">SusD-like starch-binding protein associating with outer membrane</fullName>
    </submittedName>
</protein>
<name>A0A4R8DTJ4_9BACT</name>
<dbReference type="OrthoDB" id="614457at2"/>
<sequence length="469" mass="50591">MRKITFYISGILLIAAASGCKKYLDVNHNPSAQNSVPEADILAPVEASVSSLIYGGGSSMLVNAWVQNVSQNQETPNSDTYQVQNNSFDGYWTDYYVTTMNNDYLLIKEANGNGNHEYAGIGQVLMAFTLGNATDLWGDIPYSQAFQGTVVATPKYDAQDTIYLDLQALLDSAIVNLSNATPGHVPGGDDFFYGGDEGHWIRAAYLLKARYYMHLTKAPGYSATTQATLALAALQNAMASNSDDMSFPYAGTATAQNPLYQNYGPISTSTSVLCATLVDSLVDRNDPRLAALVAGAPGTGLDSGRTAGASGVLTLADFSTPGAFYGNAGSSTYVLNYTEALFLKAEAELIISGVGAAQQYYRQGITTHMIKVGLDTTSASCKAYLAARGTLPASNPYQFLMTEKDIANYMSNENWVDWRRTGYPSLTIIPGAVTSTIPRRYLYPLDELTSNPQPQQSALITDRVWWDAQ</sequence>
<comment type="caution">
    <text evidence="1">The sequence shown here is derived from an EMBL/GenBank/DDBJ whole genome shotgun (WGS) entry which is preliminary data.</text>
</comment>
<reference evidence="1 2" key="1">
    <citation type="submission" date="2019-03" db="EMBL/GenBank/DDBJ databases">
        <title>Genomic Encyclopedia of Type Strains, Phase IV (KMG-IV): sequencing the most valuable type-strain genomes for metagenomic binning, comparative biology and taxonomic classification.</title>
        <authorList>
            <person name="Goeker M."/>
        </authorList>
    </citation>
    <scope>NUCLEOTIDE SEQUENCE [LARGE SCALE GENOMIC DNA]</scope>
    <source>
        <strain evidence="1 2">DSM 100059</strain>
    </source>
</reference>
<organism evidence="1 2">
    <name type="scientific">Dinghuibacter silviterrae</name>
    <dbReference type="NCBI Taxonomy" id="1539049"/>
    <lineage>
        <taxon>Bacteria</taxon>
        <taxon>Pseudomonadati</taxon>
        <taxon>Bacteroidota</taxon>
        <taxon>Chitinophagia</taxon>
        <taxon>Chitinophagales</taxon>
        <taxon>Chitinophagaceae</taxon>
        <taxon>Dinghuibacter</taxon>
    </lineage>
</organism>
<proteinExistence type="predicted"/>
<dbReference type="EMBL" id="SODV01000001">
    <property type="protein sequence ID" value="TDX01226.1"/>
    <property type="molecule type" value="Genomic_DNA"/>
</dbReference>
<dbReference type="Pfam" id="PF12771">
    <property type="entry name" value="SusD-like_2"/>
    <property type="match status" value="1"/>
</dbReference>
<dbReference type="InterPro" id="IPR011990">
    <property type="entry name" value="TPR-like_helical_dom_sf"/>
</dbReference>
<dbReference type="InterPro" id="IPR041662">
    <property type="entry name" value="SusD-like_2"/>
</dbReference>